<comment type="caution">
    <text evidence="3">The sequence shown here is derived from an EMBL/GenBank/DDBJ whole genome shotgun (WGS) entry which is preliminary data.</text>
</comment>
<feature type="transmembrane region" description="Helical" evidence="1">
    <location>
        <begin position="445"/>
        <end position="473"/>
    </location>
</feature>
<dbReference type="InterPro" id="IPR007111">
    <property type="entry name" value="NACHT_NTPase"/>
</dbReference>
<gene>
    <name evidence="3" type="ORF">CY0110_10282</name>
</gene>
<protein>
    <recommendedName>
        <fullName evidence="2">NACHT domain-containing protein</fullName>
    </recommendedName>
</protein>
<dbReference type="Proteomes" id="UP000003781">
    <property type="component" value="Unassembled WGS sequence"/>
</dbReference>
<feature type="transmembrane region" description="Helical" evidence="1">
    <location>
        <begin position="582"/>
        <end position="604"/>
    </location>
</feature>
<proteinExistence type="predicted"/>
<dbReference type="RefSeq" id="WP_008272595.1">
    <property type="nucleotide sequence ID" value="NZ_AAXW01000001.1"/>
</dbReference>
<dbReference type="Gene3D" id="3.40.50.300">
    <property type="entry name" value="P-loop containing nucleotide triphosphate hydrolases"/>
    <property type="match status" value="1"/>
</dbReference>
<reference evidence="3 4" key="1">
    <citation type="submission" date="2007-03" db="EMBL/GenBank/DDBJ databases">
        <authorList>
            <person name="Stal L."/>
            <person name="Ferriera S."/>
            <person name="Johnson J."/>
            <person name="Kravitz S."/>
            <person name="Beeson K."/>
            <person name="Sutton G."/>
            <person name="Rogers Y.-H."/>
            <person name="Friedman R."/>
            <person name="Frazier M."/>
            <person name="Venter J.C."/>
        </authorList>
    </citation>
    <scope>NUCLEOTIDE SEQUENCE [LARGE SCALE GENOMIC DNA]</scope>
    <source>
        <strain evidence="3 4">CCY0110</strain>
    </source>
</reference>
<keyword evidence="1" id="KW-0812">Transmembrane</keyword>
<evidence type="ECO:0000313" key="4">
    <source>
        <dbReference type="Proteomes" id="UP000003781"/>
    </source>
</evidence>
<keyword evidence="4" id="KW-1185">Reference proteome</keyword>
<dbReference type="EMBL" id="AAXW01000001">
    <property type="protein sequence ID" value="EAZ94255.1"/>
    <property type="molecule type" value="Genomic_DNA"/>
</dbReference>
<feature type="transmembrane region" description="Helical" evidence="1">
    <location>
        <begin position="504"/>
        <end position="533"/>
    </location>
</feature>
<sequence>MAVLDPLVWTLAWTVTLVQSESATETDNSCSYTILNLSLNWLCHLNLQNMAAFATIIAAIPVIIAGFKFIQRRRGLESRSEISDSKIRQLLISQLDEDYSERRHDSLHNLIKIDLEIEEQAQRVGNRKPELIPEDTPQFNKLNILNRFFKRLRVPDKATPLSPVQKTIEFYERDDVAEKLLILGEPGAGKTTELLNLADDLLERAKKDEKIPIPVILELSAWKTNQPLTDWLVGQMFETYGLGKAIGKRWLDSSRLIFLLDGLDELGLVNQAKCIEGINQFLAEKKWQPGLVVCCRREEYEQAEIQLDELNGAIYLQKLTDQQIYKYLDNLKRSSLWENLQQDSDLLELARSPLFLSMLVVAYQGNAIRNPQELFNAYIKKQIQDPKCQGTYPPRKTPSPETTLHYLVWLAKKLETVRETEFLIEKMQPTWLESSNQKLLYRLSVGLIIGLILGLSVGLIGWLSVGLIGWLIFGLMGGRIFGRVSIYVAEKVEFSLKKFLSRGLISGLSVGLIFGLSFGLIGGLSLGLIFGLNTSEIPTKKDVNQGIWLSCKNGLLFMLSLGLIFGLIWGLIWGLISGLSVGLSFGLIFGLCFGLDTFIQHFILRLVLYRNGYIPWNYSRFLGHAAKHRFIQRVGGRYRFMHDLLRKHFASMSLDEAKLQQFLNS</sequence>
<feature type="domain" description="NACHT" evidence="2">
    <location>
        <begin position="180"/>
        <end position="272"/>
    </location>
</feature>
<feature type="transmembrane region" description="Helical" evidence="1">
    <location>
        <begin position="554"/>
        <end position="576"/>
    </location>
</feature>
<keyword evidence="1" id="KW-1133">Transmembrane helix</keyword>
<dbReference type="OrthoDB" id="419058at2"/>
<feature type="transmembrane region" description="Helical" evidence="1">
    <location>
        <begin position="47"/>
        <end position="70"/>
    </location>
</feature>
<keyword evidence="1" id="KW-0472">Membrane</keyword>
<dbReference type="SUPFAM" id="SSF52540">
    <property type="entry name" value="P-loop containing nucleoside triphosphate hydrolases"/>
    <property type="match status" value="1"/>
</dbReference>
<dbReference type="InterPro" id="IPR027417">
    <property type="entry name" value="P-loop_NTPase"/>
</dbReference>
<organism evidence="3 4">
    <name type="scientific">Crocosphaera chwakensis CCY0110</name>
    <dbReference type="NCBI Taxonomy" id="391612"/>
    <lineage>
        <taxon>Bacteria</taxon>
        <taxon>Bacillati</taxon>
        <taxon>Cyanobacteriota</taxon>
        <taxon>Cyanophyceae</taxon>
        <taxon>Oscillatoriophycideae</taxon>
        <taxon>Chroococcales</taxon>
        <taxon>Aphanothecaceae</taxon>
        <taxon>Crocosphaera</taxon>
        <taxon>Crocosphaera chwakensis</taxon>
    </lineage>
</organism>
<evidence type="ECO:0000259" key="2">
    <source>
        <dbReference type="Pfam" id="PF05729"/>
    </source>
</evidence>
<name>A3IH13_9CHRO</name>
<evidence type="ECO:0000313" key="3">
    <source>
        <dbReference type="EMBL" id="EAZ94255.1"/>
    </source>
</evidence>
<evidence type="ECO:0000256" key="1">
    <source>
        <dbReference type="SAM" id="Phobius"/>
    </source>
</evidence>
<dbReference type="Pfam" id="PF05729">
    <property type="entry name" value="NACHT"/>
    <property type="match status" value="1"/>
</dbReference>
<dbReference type="AlphaFoldDB" id="A3IH13"/>
<dbReference type="eggNOG" id="COG5635">
    <property type="taxonomic scope" value="Bacteria"/>
</dbReference>
<accession>A3IH13</accession>